<evidence type="ECO:0000313" key="4">
    <source>
        <dbReference type="Proteomes" id="UP000193467"/>
    </source>
</evidence>
<reference evidence="3 4" key="1">
    <citation type="submission" date="2016-07" db="EMBL/GenBank/DDBJ databases">
        <title>Pervasive Adenine N6-methylation of Active Genes in Fungi.</title>
        <authorList>
            <consortium name="DOE Joint Genome Institute"/>
            <person name="Mondo S.J."/>
            <person name="Dannebaum R.O."/>
            <person name="Kuo R.C."/>
            <person name="Labutti K."/>
            <person name="Haridas S."/>
            <person name="Kuo A."/>
            <person name="Salamov A."/>
            <person name="Ahrendt S.R."/>
            <person name="Lipzen A."/>
            <person name="Sullivan W."/>
            <person name="Andreopoulos W.B."/>
            <person name="Clum A."/>
            <person name="Lindquist E."/>
            <person name="Daum C."/>
            <person name="Ramamoorthy G.K."/>
            <person name="Gryganskyi A."/>
            <person name="Culley D."/>
            <person name="Magnuson J.K."/>
            <person name="James T.Y."/>
            <person name="O'Malley M.A."/>
            <person name="Stajich J.E."/>
            <person name="Spatafora J.W."/>
            <person name="Visel A."/>
            <person name="Grigoriev I.V."/>
        </authorList>
    </citation>
    <scope>NUCLEOTIDE SEQUENCE [LARGE SCALE GENOMIC DNA]</scope>
    <source>
        <strain evidence="3 4">62-1032</strain>
    </source>
</reference>
<evidence type="ECO:0000256" key="1">
    <source>
        <dbReference type="SAM" id="MobiDB-lite"/>
    </source>
</evidence>
<sequence length="474" mass="51030">MSSQQPFRCISPFPPTSSFSLPRRRLSASLLAALPYNSCASRPALQLPAMSYSTMSEKPAALNLDQQHRRRISLPSTPPETPMREYFSGHGTRELHHSLSGMPPSPPATPTRVLSNTAQQDDVLPSYTAFQGRRPSEAYAHHRRTSTTTIIRLAVASARSGTVFPTKIITGIFLLLSFGYLATFLPFHSFVHHPQPSPMVSTPNPFIPSYSQHPVQQQKVEADSTIDDAVAQRKAWSQSFDHRAPPHLAAPVPVVPANRAGSQELFSVDGELMRAHPELLSHQPHGRGPQRRRKMPVRLAGGKGAKVDAPAEPKKEDTRAMVEEDDAPSVKDTIDVSSATDSEKKAAAALGAGKKQPKAAPKNKAMERMAKMAKAKAGSARVGGTVPLDSSAQRVDSHVFVKGGSGKKKSFKGAKQLTAEDADVPKPKEIAAAVGKGHPRNAVKGVVAAAAEQEVEGIDEDWTSAMEAEDEGDE</sequence>
<keyword evidence="2" id="KW-0812">Transmembrane</keyword>
<keyword evidence="2" id="KW-1133">Transmembrane helix</keyword>
<dbReference type="AlphaFoldDB" id="A0A1Y2EVM4"/>
<comment type="caution">
    <text evidence="3">The sequence shown here is derived from an EMBL/GenBank/DDBJ whole genome shotgun (WGS) entry which is preliminary data.</text>
</comment>
<feature type="region of interest" description="Disordered" evidence="1">
    <location>
        <begin position="454"/>
        <end position="474"/>
    </location>
</feature>
<accession>A0A1Y2EVM4</accession>
<dbReference type="EMBL" id="MCGR01000037">
    <property type="protein sequence ID" value="ORY75651.1"/>
    <property type="molecule type" value="Genomic_DNA"/>
</dbReference>
<feature type="compositionally biased region" description="Basic residues" evidence="1">
    <location>
        <begin position="284"/>
        <end position="296"/>
    </location>
</feature>
<dbReference type="InParanoid" id="A0A1Y2EVM4"/>
<feature type="region of interest" description="Disordered" evidence="1">
    <location>
        <begin position="280"/>
        <end position="363"/>
    </location>
</feature>
<dbReference type="Proteomes" id="UP000193467">
    <property type="component" value="Unassembled WGS sequence"/>
</dbReference>
<feature type="region of interest" description="Disordered" evidence="1">
    <location>
        <begin position="93"/>
        <end position="114"/>
    </location>
</feature>
<proteinExistence type="predicted"/>
<name>A0A1Y2EVM4_9BASI</name>
<evidence type="ECO:0000313" key="3">
    <source>
        <dbReference type="EMBL" id="ORY75651.1"/>
    </source>
</evidence>
<gene>
    <name evidence="3" type="ORF">BCR35DRAFT_306156</name>
</gene>
<organism evidence="3 4">
    <name type="scientific">Leucosporidium creatinivorum</name>
    <dbReference type="NCBI Taxonomy" id="106004"/>
    <lineage>
        <taxon>Eukaryota</taxon>
        <taxon>Fungi</taxon>
        <taxon>Dikarya</taxon>
        <taxon>Basidiomycota</taxon>
        <taxon>Pucciniomycotina</taxon>
        <taxon>Microbotryomycetes</taxon>
        <taxon>Leucosporidiales</taxon>
        <taxon>Leucosporidium</taxon>
    </lineage>
</organism>
<feature type="compositionally biased region" description="Low complexity" evidence="1">
    <location>
        <begin position="347"/>
        <end position="363"/>
    </location>
</feature>
<feature type="transmembrane region" description="Helical" evidence="2">
    <location>
        <begin position="168"/>
        <end position="191"/>
    </location>
</feature>
<feature type="compositionally biased region" description="Basic and acidic residues" evidence="1">
    <location>
        <begin position="305"/>
        <end position="334"/>
    </location>
</feature>
<dbReference type="OrthoDB" id="2527532at2759"/>
<evidence type="ECO:0000256" key="2">
    <source>
        <dbReference type="SAM" id="Phobius"/>
    </source>
</evidence>
<protein>
    <submittedName>
        <fullName evidence="3">Uncharacterized protein</fullName>
    </submittedName>
</protein>
<feature type="region of interest" description="Disordered" evidence="1">
    <location>
        <begin position="399"/>
        <end position="422"/>
    </location>
</feature>
<keyword evidence="2" id="KW-0472">Membrane</keyword>
<keyword evidence="4" id="KW-1185">Reference proteome</keyword>